<evidence type="ECO:0000259" key="3">
    <source>
        <dbReference type="Pfam" id="PF00685"/>
    </source>
</evidence>
<dbReference type="GO" id="GO:0008146">
    <property type="term" value="F:sulfotransferase activity"/>
    <property type="evidence" value="ECO:0007669"/>
    <property type="project" value="InterPro"/>
</dbReference>
<feature type="transmembrane region" description="Helical" evidence="2">
    <location>
        <begin position="86"/>
        <end position="105"/>
    </location>
</feature>
<evidence type="ECO:0000313" key="5">
    <source>
        <dbReference type="Proteomes" id="UP000283509"/>
    </source>
</evidence>
<accession>A0A3R7PVV5</accession>
<evidence type="ECO:0000313" key="4">
    <source>
        <dbReference type="EMBL" id="ROT78679.1"/>
    </source>
</evidence>
<sequence>MYIDFSPPFSGLRLPFLLSLSPLFSVDLVIPPSLISLSQFFLSFSVVLLLSLFSFSLFSSPPPRLSPPLLPSLAISSRLISSSRSLSLSLSLLLFLSPPVLCVVLRSVRLSPSRGFSLLSPSSGCAPGWFLLGGRAPLIAVASFPGSGNTWLRYVVEVLTGVFTGSVYHDEVLAIRGFWGERDGYRQGTTLLQKTHSFPLLQHEVKDGIYNGQEFRFLLPKGPRRAVLLLRNPWESLVALRHFHAAGHTGFGSGSWANFTVERAEFWVKLNAAWLALPDTDLLVVHYEHLQHDLEKEAERLVNFLGLPIDYGRVECLVRYPEGRFRRPKYPKHLQGYRFPTKAAEILRTGMGHLDNLLRRGGHPSFPTHLYTFTPIVADPPLPVGGR</sequence>
<evidence type="ECO:0000256" key="1">
    <source>
        <dbReference type="ARBA" id="ARBA00010236"/>
    </source>
</evidence>
<feature type="domain" description="Sulfotransferase" evidence="3">
    <location>
        <begin position="216"/>
        <end position="318"/>
    </location>
</feature>
<keyword evidence="2" id="KW-1133">Transmembrane helix</keyword>
<reference evidence="4 5" key="1">
    <citation type="submission" date="2018-04" db="EMBL/GenBank/DDBJ databases">
        <authorList>
            <person name="Zhang X."/>
            <person name="Yuan J."/>
            <person name="Li F."/>
            <person name="Xiang J."/>
        </authorList>
    </citation>
    <scope>NUCLEOTIDE SEQUENCE [LARGE SCALE GENOMIC DNA]</scope>
    <source>
        <tissue evidence="4">Muscle</tissue>
    </source>
</reference>
<evidence type="ECO:0000256" key="2">
    <source>
        <dbReference type="SAM" id="Phobius"/>
    </source>
</evidence>
<reference evidence="4 5" key="2">
    <citation type="submission" date="2019-01" db="EMBL/GenBank/DDBJ databases">
        <title>The decoding of complex shrimp genome reveals the adaptation for benthos swimmer, frequently molting mechanism and breeding impact on genome.</title>
        <authorList>
            <person name="Sun Y."/>
            <person name="Gao Y."/>
            <person name="Yu Y."/>
        </authorList>
    </citation>
    <scope>NUCLEOTIDE SEQUENCE [LARGE SCALE GENOMIC DNA]</scope>
    <source>
        <tissue evidence="4">Muscle</tissue>
    </source>
</reference>
<dbReference type="AlphaFoldDB" id="A0A3R7PVV5"/>
<name>A0A3R7PVV5_PENVA</name>
<dbReference type="SUPFAM" id="SSF52540">
    <property type="entry name" value="P-loop containing nucleoside triphosphate hydrolases"/>
    <property type="match status" value="1"/>
</dbReference>
<dbReference type="OrthoDB" id="5985073at2759"/>
<dbReference type="Pfam" id="PF00685">
    <property type="entry name" value="Sulfotransfer_1"/>
    <property type="match status" value="1"/>
</dbReference>
<gene>
    <name evidence="4" type="ORF">C7M84_002610</name>
</gene>
<feature type="transmembrane region" description="Helical" evidence="2">
    <location>
        <begin position="37"/>
        <end position="58"/>
    </location>
</feature>
<comment type="similarity">
    <text evidence="1">Belongs to the WSCD family.</text>
</comment>
<dbReference type="PANTHER" id="PTHR45964:SF5">
    <property type="entry name" value="WSCD FAMILY MEMBER CG9164"/>
    <property type="match status" value="1"/>
</dbReference>
<dbReference type="InterPro" id="IPR000863">
    <property type="entry name" value="Sulfotransferase_dom"/>
</dbReference>
<dbReference type="STRING" id="6689.A0A3R7PVV5"/>
<organism evidence="4 5">
    <name type="scientific">Penaeus vannamei</name>
    <name type="common">Whiteleg shrimp</name>
    <name type="synonym">Litopenaeus vannamei</name>
    <dbReference type="NCBI Taxonomy" id="6689"/>
    <lineage>
        <taxon>Eukaryota</taxon>
        <taxon>Metazoa</taxon>
        <taxon>Ecdysozoa</taxon>
        <taxon>Arthropoda</taxon>
        <taxon>Crustacea</taxon>
        <taxon>Multicrustacea</taxon>
        <taxon>Malacostraca</taxon>
        <taxon>Eumalacostraca</taxon>
        <taxon>Eucarida</taxon>
        <taxon>Decapoda</taxon>
        <taxon>Dendrobranchiata</taxon>
        <taxon>Penaeoidea</taxon>
        <taxon>Penaeidae</taxon>
        <taxon>Penaeus</taxon>
    </lineage>
</organism>
<dbReference type="InterPro" id="IPR027417">
    <property type="entry name" value="P-loop_NTPase"/>
</dbReference>
<proteinExistence type="inferred from homology"/>
<keyword evidence="5" id="KW-1185">Reference proteome</keyword>
<dbReference type="Proteomes" id="UP000283509">
    <property type="component" value="Unassembled WGS sequence"/>
</dbReference>
<protein>
    <submittedName>
        <fullName evidence="4">WSC domain-containing protein 1</fullName>
    </submittedName>
</protein>
<dbReference type="InterPro" id="IPR051589">
    <property type="entry name" value="Sialate-O-sulfotransferase"/>
</dbReference>
<dbReference type="EMBL" id="QCYY01001347">
    <property type="protein sequence ID" value="ROT78679.1"/>
    <property type="molecule type" value="Genomic_DNA"/>
</dbReference>
<keyword evidence="2" id="KW-0812">Transmembrane</keyword>
<dbReference type="PANTHER" id="PTHR45964">
    <property type="entry name" value="WSCD FAMILY MEMBER CG9164"/>
    <property type="match status" value="1"/>
</dbReference>
<dbReference type="Gene3D" id="3.40.50.300">
    <property type="entry name" value="P-loop containing nucleotide triphosphate hydrolases"/>
    <property type="match status" value="1"/>
</dbReference>
<keyword evidence="2" id="KW-0472">Membrane</keyword>
<comment type="caution">
    <text evidence="4">The sequence shown here is derived from an EMBL/GenBank/DDBJ whole genome shotgun (WGS) entry which is preliminary data.</text>
</comment>